<evidence type="ECO:0000256" key="2">
    <source>
        <dbReference type="SAM" id="Phobius"/>
    </source>
</evidence>
<keyword evidence="2" id="KW-0472">Membrane</keyword>
<evidence type="ECO:0000313" key="5">
    <source>
        <dbReference type="Proteomes" id="UP000295066"/>
    </source>
</evidence>
<feature type="transmembrane region" description="Helical" evidence="2">
    <location>
        <begin position="345"/>
        <end position="364"/>
    </location>
</feature>
<dbReference type="GO" id="GO:0003677">
    <property type="term" value="F:DNA binding"/>
    <property type="evidence" value="ECO:0007669"/>
    <property type="project" value="UniProtKB-KW"/>
</dbReference>
<feature type="transmembrane region" description="Helical" evidence="2">
    <location>
        <begin position="232"/>
        <end position="249"/>
    </location>
</feature>
<feature type="transmembrane region" description="Helical" evidence="2">
    <location>
        <begin position="256"/>
        <end position="276"/>
    </location>
</feature>
<feature type="domain" description="HTH luxR-type" evidence="3">
    <location>
        <begin position="420"/>
        <end position="475"/>
    </location>
</feature>
<evidence type="ECO:0000259" key="3">
    <source>
        <dbReference type="PROSITE" id="PS50043"/>
    </source>
</evidence>
<evidence type="ECO:0000256" key="1">
    <source>
        <dbReference type="SAM" id="MobiDB-lite"/>
    </source>
</evidence>
<dbReference type="Proteomes" id="UP000295066">
    <property type="component" value="Unassembled WGS sequence"/>
</dbReference>
<dbReference type="Pfam" id="PF00196">
    <property type="entry name" value="GerE"/>
    <property type="match status" value="1"/>
</dbReference>
<comment type="caution">
    <text evidence="4">The sequence shown here is derived from an EMBL/GenBank/DDBJ whole genome shotgun (WGS) entry which is preliminary data.</text>
</comment>
<protein>
    <submittedName>
        <fullName evidence="4">DNA-binding CsgD family transcriptional regulator</fullName>
    </submittedName>
</protein>
<dbReference type="PRINTS" id="PR00038">
    <property type="entry name" value="HTHLUXR"/>
</dbReference>
<dbReference type="AlphaFoldDB" id="A0A4R8M526"/>
<dbReference type="PROSITE" id="PS50043">
    <property type="entry name" value="HTH_LUXR_2"/>
    <property type="match status" value="1"/>
</dbReference>
<dbReference type="OrthoDB" id="1806906at2"/>
<feature type="transmembrane region" description="Helical" evidence="2">
    <location>
        <begin position="282"/>
        <end position="301"/>
    </location>
</feature>
<dbReference type="EMBL" id="SORI01000015">
    <property type="protein sequence ID" value="TDY58053.1"/>
    <property type="molecule type" value="Genomic_DNA"/>
</dbReference>
<feature type="transmembrane region" description="Helical" evidence="2">
    <location>
        <begin position="134"/>
        <end position="153"/>
    </location>
</feature>
<reference evidence="4 5" key="1">
    <citation type="submission" date="2019-03" db="EMBL/GenBank/DDBJ databases">
        <title>Genomic Encyclopedia of Type Strains, Phase IV (KMG-IV): sequencing the most valuable type-strain genomes for metagenomic binning, comparative biology and taxonomic classification.</title>
        <authorList>
            <person name="Goeker M."/>
        </authorList>
    </citation>
    <scope>NUCLEOTIDE SEQUENCE [LARGE SCALE GENOMIC DNA]</scope>
    <source>
        <strain evidence="4 5">DSM 25964</strain>
    </source>
</reference>
<feature type="transmembrane region" description="Helical" evidence="2">
    <location>
        <begin position="101"/>
        <end position="122"/>
    </location>
</feature>
<feature type="region of interest" description="Disordered" evidence="1">
    <location>
        <begin position="382"/>
        <end position="406"/>
    </location>
</feature>
<sequence length="475" mass="52628">MRAPKILGIAIGFGLLFAWMESLFLQYGLSARLAARGYAGESPVVLFLAVHCLAYLVMGFLSMKSFFDRYREAVPFAGCMFMLSLPALLFVSAFAPSPPAAALALAGMLLAAAGAAMLFGRWGVLLSTLIPDDVAVVYGLSPLAATFFIRFFTAWDVSFLLFAAPLLSLALLWGAGGVGAEETEQLSPLPDFPIWRLAVFLFCFYAANGFLISLIPILFPMEFARADQVTDWIRALSSLGVAFIFRFYPRADLRNFYRGAFPFIAAALFFLTFSPYRTPARFFLEGGLSFLDLYAWLLLIYFASRTGLRRGAVINFGIFIIVFAGTVAHYHLLFRGAALLPGQSGLASFALLGIFLLLLMLSLWDGRELPLQMGSAARREREEEGFAGGDDGGDMGDADPEVKEKEEEMGRRMKLMEFNLTRQETEIALLLLKGAKDLNICSLLYISQNTLKYHLRNIYRKTGSSNRRELKNILD</sequence>
<dbReference type="Gene3D" id="1.10.10.10">
    <property type="entry name" value="Winged helix-like DNA-binding domain superfamily/Winged helix DNA-binding domain"/>
    <property type="match status" value="1"/>
</dbReference>
<keyword evidence="4" id="KW-0238">DNA-binding</keyword>
<feature type="transmembrane region" description="Helical" evidence="2">
    <location>
        <begin position="45"/>
        <end position="61"/>
    </location>
</feature>
<dbReference type="InterPro" id="IPR016032">
    <property type="entry name" value="Sig_transdc_resp-reg_C-effctor"/>
</dbReference>
<dbReference type="RefSeq" id="WP_133958228.1">
    <property type="nucleotide sequence ID" value="NZ_SORI01000015.1"/>
</dbReference>
<evidence type="ECO:0000313" key="4">
    <source>
        <dbReference type="EMBL" id="TDY58053.1"/>
    </source>
</evidence>
<dbReference type="SUPFAM" id="SSF46894">
    <property type="entry name" value="C-terminal effector domain of the bipartite response regulators"/>
    <property type="match status" value="1"/>
</dbReference>
<feature type="transmembrane region" description="Helical" evidence="2">
    <location>
        <begin position="197"/>
        <end position="220"/>
    </location>
</feature>
<proteinExistence type="predicted"/>
<name>A0A4R8M526_9BACT</name>
<feature type="transmembrane region" description="Helical" evidence="2">
    <location>
        <begin position="159"/>
        <end position="176"/>
    </location>
</feature>
<organism evidence="4 5">
    <name type="scientific">Aminivibrio pyruvatiphilus</name>
    <dbReference type="NCBI Taxonomy" id="1005740"/>
    <lineage>
        <taxon>Bacteria</taxon>
        <taxon>Thermotogati</taxon>
        <taxon>Synergistota</taxon>
        <taxon>Synergistia</taxon>
        <taxon>Synergistales</taxon>
        <taxon>Aminobacteriaceae</taxon>
        <taxon>Aminivibrio</taxon>
    </lineage>
</organism>
<dbReference type="CDD" id="cd06170">
    <property type="entry name" value="LuxR_C_like"/>
    <property type="match status" value="1"/>
</dbReference>
<dbReference type="InterPro" id="IPR036388">
    <property type="entry name" value="WH-like_DNA-bd_sf"/>
</dbReference>
<keyword evidence="2" id="KW-0812">Transmembrane</keyword>
<feature type="transmembrane region" description="Helical" evidence="2">
    <location>
        <begin position="73"/>
        <end position="95"/>
    </location>
</feature>
<dbReference type="SMART" id="SM00421">
    <property type="entry name" value="HTH_LUXR"/>
    <property type="match status" value="1"/>
</dbReference>
<accession>A0A4R8M526</accession>
<gene>
    <name evidence="4" type="ORF">C8D99_11571</name>
</gene>
<dbReference type="InterPro" id="IPR000792">
    <property type="entry name" value="Tscrpt_reg_LuxR_C"/>
</dbReference>
<feature type="transmembrane region" description="Helical" evidence="2">
    <location>
        <begin position="313"/>
        <end position="333"/>
    </location>
</feature>
<keyword evidence="2" id="KW-1133">Transmembrane helix</keyword>
<dbReference type="GO" id="GO:0006355">
    <property type="term" value="P:regulation of DNA-templated transcription"/>
    <property type="evidence" value="ECO:0007669"/>
    <property type="project" value="InterPro"/>
</dbReference>
<keyword evidence="5" id="KW-1185">Reference proteome</keyword>